<dbReference type="AlphaFoldDB" id="A0A433QL01"/>
<dbReference type="Gene3D" id="1.20.5.2950">
    <property type="match status" value="1"/>
</dbReference>
<comment type="function">
    <text evidence="5">Subunit of the V1 complex of vacuolar(H+)-ATPase (V-ATPase), a multisubunit enzyme composed of a peripheral complex (V1) that hydrolyzes ATP and a membrane integral complex (V0) that translocates protons. V-ATPase is responsible for acidifying and maintaining the pH of intracellular compartments and in some cell types, is targeted to the plasma membrane, where it is responsible for acidifying the extracellular environment.</text>
</comment>
<keyword evidence="8" id="KW-1185">Reference proteome</keyword>
<evidence type="ECO:0000256" key="3">
    <source>
        <dbReference type="ARBA" id="ARBA00022781"/>
    </source>
</evidence>
<gene>
    <name evidence="7" type="ORF">BC938DRAFT_479383</name>
</gene>
<reference evidence="7 8" key="1">
    <citation type="journal article" date="2018" name="New Phytol.">
        <title>Phylogenomics of Endogonaceae and evolution of mycorrhizas within Mucoromycota.</title>
        <authorList>
            <person name="Chang Y."/>
            <person name="Desiro A."/>
            <person name="Na H."/>
            <person name="Sandor L."/>
            <person name="Lipzen A."/>
            <person name="Clum A."/>
            <person name="Barry K."/>
            <person name="Grigoriev I.V."/>
            <person name="Martin F.M."/>
            <person name="Stajich J.E."/>
            <person name="Smith M.E."/>
            <person name="Bonito G."/>
            <person name="Spatafora J.W."/>
        </authorList>
    </citation>
    <scope>NUCLEOTIDE SEQUENCE [LARGE SCALE GENOMIC DNA]</scope>
    <source>
        <strain evidence="7 8">AD002</strain>
    </source>
</reference>
<dbReference type="EMBL" id="RBNJ01003877">
    <property type="protein sequence ID" value="RUS30444.1"/>
    <property type="molecule type" value="Genomic_DNA"/>
</dbReference>
<proteinExistence type="inferred from homology"/>
<organism evidence="7 8">
    <name type="scientific">Jimgerdemannia flammicorona</name>
    <dbReference type="NCBI Taxonomy" id="994334"/>
    <lineage>
        <taxon>Eukaryota</taxon>
        <taxon>Fungi</taxon>
        <taxon>Fungi incertae sedis</taxon>
        <taxon>Mucoromycota</taxon>
        <taxon>Mucoromycotina</taxon>
        <taxon>Endogonomycetes</taxon>
        <taxon>Endogonales</taxon>
        <taxon>Endogonaceae</taxon>
        <taxon>Jimgerdemannia</taxon>
    </lineage>
</organism>
<dbReference type="GO" id="GO:0000221">
    <property type="term" value="C:vacuolar proton-transporting V-type ATPase, V1 domain"/>
    <property type="evidence" value="ECO:0007669"/>
    <property type="project" value="TreeGrafter"/>
</dbReference>
<dbReference type="GO" id="GO:0046961">
    <property type="term" value="F:proton-transporting ATPase activity, rotational mechanism"/>
    <property type="evidence" value="ECO:0007669"/>
    <property type="project" value="InterPro"/>
</dbReference>
<comment type="similarity">
    <text evidence="1 5">Belongs to the V-ATPase G subunit family.</text>
</comment>
<keyword evidence="2 5" id="KW-0813">Transport</keyword>
<keyword evidence="4 5" id="KW-0406">Ion transport</keyword>
<comment type="subunit">
    <text evidence="5">V-ATPase is a heteromultimeric enzyme made up of two complexes: the ATP-hydrolytic V1 complex and the proton translocation V0 complex.</text>
</comment>
<keyword evidence="3 5" id="KW-0375">Hydrogen ion transport</keyword>
<protein>
    <recommendedName>
        <fullName evidence="5">V-type proton ATPase subunit G</fullName>
    </recommendedName>
</protein>
<evidence type="ECO:0000313" key="7">
    <source>
        <dbReference type="EMBL" id="RUS30444.1"/>
    </source>
</evidence>
<comment type="caution">
    <text evidence="7">The sequence shown here is derived from an EMBL/GenBank/DDBJ whole genome shotgun (WGS) entry which is preliminary data.</text>
</comment>
<dbReference type="GO" id="GO:0016887">
    <property type="term" value="F:ATP hydrolysis activity"/>
    <property type="evidence" value="ECO:0007669"/>
    <property type="project" value="TreeGrafter"/>
</dbReference>
<evidence type="ECO:0000256" key="2">
    <source>
        <dbReference type="ARBA" id="ARBA00022448"/>
    </source>
</evidence>
<dbReference type="Proteomes" id="UP000274822">
    <property type="component" value="Unassembled WGS sequence"/>
</dbReference>
<accession>A0A433QL01</accession>
<evidence type="ECO:0000256" key="5">
    <source>
        <dbReference type="RuleBase" id="RU364019"/>
    </source>
</evidence>
<feature type="coiled-coil region" evidence="6">
    <location>
        <begin position="84"/>
        <end position="123"/>
    </location>
</feature>
<sequence length="191" mass="21715">MNCYHKEWSWRYMTEVILIFQLLLAATNYNEGRELFRSRAMTIFRPTFSLSLLYTHTHDLPPILPTLLNNFTMAASNSQGIQTLLEAEKEAAKIVQKAKQFRTERLKAARTEAAKEIDTLKAQKNAEYQAFDTEHSGEADQLVAKVSQETEAKLIEVQTAFAQNKEIVIAKLLETMTNVQPAVHVNAKARS</sequence>
<dbReference type="PANTHER" id="PTHR12713:SF11">
    <property type="entry name" value="V-TYPE PROTON ATPASE SUBUNIT G"/>
    <property type="match status" value="1"/>
</dbReference>
<evidence type="ECO:0000256" key="1">
    <source>
        <dbReference type="ARBA" id="ARBA00010066"/>
    </source>
</evidence>
<dbReference type="NCBIfam" id="TIGR01147">
    <property type="entry name" value="V_ATP_synt_G"/>
    <property type="match status" value="1"/>
</dbReference>
<keyword evidence="6" id="KW-0175">Coiled coil</keyword>
<evidence type="ECO:0000256" key="6">
    <source>
        <dbReference type="SAM" id="Coils"/>
    </source>
</evidence>
<dbReference type="PANTHER" id="PTHR12713">
    <property type="entry name" value="VACUOLAR ATP SYNTHASE SUBUNIT G"/>
    <property type="match status" value="1"/>
</dbReference>
<evidence type="ECO:0000313" key="8">
    <source>
        <dbReference type="Proteomes" id="UP000274822"/>
    </source>
</evidence>
<dbReference type="FunFam" id="1.20.5.2950:FF:000001">
    <property type="entry name" value="V-type proton ATPase subunit G"/>
    <property type="match status" value="1"/>
</dbReference>
<name>A0A433QL01_9FUNG</name>
<evidence type="ECO:0000256" key="4">
    <source>
        <dbReference type="ARBA" id="ARBA00023065"/>
    </source>
</evidence>
<dbReference type="InterPro" id="IPR005124">
    <property type="entry name" value="V-ATPase_G"/>
</dbReference>
<dbReference type="Pfam" id="PF03179">
    <property type="entry name" value="V-ATPase_G"/>
    <property type="match status" value="1"/>
</dbReference>